<reference evidence="1" key="1">
    <citation type="journal article" date="2019" name="Int. J. Food Microbiol.">
        <title>Developing a novel molecular serotyping system based on capsular polysaccharide synthesis gene clusters of Vibrio parahaemolyticus.</title>
        <authorList>
            <person name="Pang Y."/>
            <person name="Guo X."/>
            <person name="Tian X."/>
            <person name="Liu F."/>
            <person name="Wang L."/>
            <person name="Wu J."/>
            <person name="Zhang S."/>
            <person name="Li S."/>
            <person name="Liu B."/>
        </authorList>
    </citation>
    <scope>NUCLEOTIDE SEQUENCE</scope>
    <source>
        <strain evidence="1">G3571</strain>
    </source>
</reference>
<sequence length="373" mass="42869">MKKLLIVNGTDYNQRASGSGVVIKQFLKNVPSDVEVTFLNIGSDCDIKGINCQSVKIKKTYSLIKKVICFFSFSSLMYSKYLRSINVQNKISALHSQEKFDVIYYHDTIAVQNYVDLPGVKNLAHFIDLHSRSYEYYLKSEKKFIKKMAYYRESLVCKLEEKKLINQFSQVFLVNKNEADYANEKYHTNKFKCIPLGVDLSCPLLDIKHQDKQNINLLYIGNLGYKANIDGLNYFVDTYLSRFPQNIVLNVVGPGSENYNTGKKNIVTHGYVDDLSEFMAKMDVGIATMVNGSGLKNKIFDYLRFGMPVLVNTYTLKSNNIDNPYLFNLDDYHTFEGLLSSCIEIPRVMVKDSISPYNEIISCEEFWSEIKRC</sequence>
<name>A0A5P4S7P7_VIBPH</name>
<dbReference type="Gene3D" id="3.40.50.2000">
    <property type="entry name" value="Glycogen Phosphorylase B"/>
    <property type="match status" value="2"/>
</dbReference>
<gene>
    <name evidence="1" type="primary">wckO</name>
</gene>
<dbReference type="AlphaFoldDB" id="A0A5P4S7P7"/>
<dbReference type="EMBL" id="MK482096">
    <property type="protein sequence ID" value="QFC18369.1"/>
    <property type="molecule type" value="Genomic_DNA"/>
</dbReference>
<keyword evidence="1" id="KW-0808">Transferase</keyword>
<accession>A0A5P4S7P7</accession>
<dbReference type="SUPFAM" id="SSF53756">
    <property type="entry name" value="UDP-Glycosyltransferase/glycogen phosphorylase"/>
    <property type="match status" value="1"/>
</dbReference>
<proteinExistence type="predicted"/>
<evidence type="ECO:0000313" key="1">
    <source>
        <dbReference type="EMBL" id="QFC18369.1"/>
    </source>
</evidence>
<dbReference type="Pfam" id="PF13692">
    <property type="entry name" value="Glyco_trans_1_4"/>
    <property type="match status" value="1"/>
</dbReference>
<dbReference type="GO" id="GO:0016740">
    <property type="term" value="F:transferase activity"/>
    <property type="evidence" value="ECO:0007669"/>
    <property type="project" value="UniProtKB-KW"/>
</dbReference>
<organism evidence="1">
    <name type="scientific">Vibrio parahaemolyticus</name>
    <dbReference type="NCBI Taxonomy" id="670"/>
    <lineage>
        <taxon>Bacteria</taxon>
        <taxon>Pseudomonadati</taxon>
        <taxon>Pseudomonadota</taxon>
        <taxon>Gammaproteobacteria</taxon>
        <taxon>Vibrionales</taxon>
        <taxon>Vibrionaceae</taxon>
        <taxon>Vibrio</taxon>
    </lineage>
</organism>
<protein>
    <submittedName>
        <fullName evidence="1">Glycosyl transferase</fullName>
    </submittedName>
</protein>